<keyword evidence="2" id="KW-1185">Reference proteome</keyword>
<dbReference type="Proteomes" id="UP001234202">
    <property type="component" value="Unassembled WGS sequence"/>
</dbReference>
<gene>
    <name evidence="1" type="ORF">QFC24_005072</name>
</gene>
<dbReference type="EMBL" id="JASBWV010000019">
    <property type="protein sequence ID" value="KAJ9121091.1"/>
    <property type="molecule type" value="Genomic_DNA"/>
</dbReference>
<accession>A0ACC2XDE5</accession>
<organism evidence="1 2">
    <name type="scientific">Naganishia onofrii</name>
    <dbReference type="NCBI Taxonomy" id="1851511"/>
    <lineage>
        <taxon>Eukaryota</taxon>
        <taxon>Fungi</taxon>
        <taxon>Dikarya</taxon>
        <taxon>Basidiomycota</taxon>
        <taxon>Agaricomycotina</taxon>
        <taxon>Tremellomycetes</taxon>
        <taxon>Filobasidiales</taxon>
        <taxon>Filobasidiaceae</taxon>
        <taxon>Naganishia</taxon>
    </lineage>
</organism>
<evidence type="ECO:0000313" key="1">
    <source>
        <dbReference type="EMBL" id="KAJ9121091.1"/>
    </source>
</evidence>
<evidence type="ECO:0000313" key="2">
    <source>
        <dbReference type="Proteomes" id="UP001234202"/>
    </source>
</evidence>
<proteinExistence type="predicted"/>
<reference evidence="1" key="1">
    <citation type="submission" date="2023-04" db="EMBL/GenBank/DDBJ databases">
        <title>Draft Genome sequencing of Naganishia species isolated from polar environments using Oxford Nanopore Technology.</title>
        <authorList>
            <person name="Leo P."/>
            <person name="Venkateswaran K."/>
        </authorList>
    </citation>
    <scope>NUCLEOTIDE SEQUENCE</scope>
    <source>
        <strain evidence="1">DBVPG 5303</strain>
    </source>
</reference>
<protein>
    <submittedName>
        <fullName evidence="1">Uncharacterized protein</fullName>
    </submittedName>
</protein>
<comment type="caution">
    <text evidence="1">The sequence shown here is derived from an EMBL/GenBank/DDBJ whole genome shotgun (WGS) entry which is preliminary data.</text>
</comment>
<sequence length="271" mass="30374">MRPRILQLTSLLPTAEHFSVLLRDALKAQLWEMKQLKAFVPSLYSEFLLRAVDTGGGTNTDNHNAASRPTTSNNLIETATAATPPPPPADSDARGPSSPTAPYARGLGELFGYPGDARKLRERSKLRLWKEYFMVHGRGLTLLRYPKFQRLLQVGLPSRLRGELWEVMSGSICMSPGRSLGFDLLTDQPFPSIPTKPLENPTREPDLRYANRQTYTLLLASAQGKTSQSTEEIEKDLNRSLPEYKAYQTEEGLGRLRRVLVAYSFRNPELG</sequence>
<name>A0ACC2XDE5_9TREE</name>